<keyword evidence="5 6" id="KW-0472">Membrane</keyword>
<dbReference type="PANTHER" id="PTHR39087:SF2">
    <property type="entry name" value="UPF0104 MEMBRANE PROTEIN MJ1595"/>
    <property type="match status" value="1"/>
</dbReference>
<sequence>MPRLPRRLLVPALGLLGLAGAAALIAANQPARIWDALLTLGPGVVPFTLLHLIALVCDAEGWRCLMPPDRRPSRRATFAMRWVSEAVNTLLPVAQVGGEVVRARLLTRHLKARGTPLGAGAAAATVVAAMTSGLVATIVFTLLGLLALMIAGGDPGALATESALAVAGTLGLLALFLAAQATLARRPGWIDSHLARLAGRLKGEFAEHVATGGHDFRATIGTIYRNPRAVALSVAWHLASWLVDAAALWLGLALLESAGGPAAALVLEALSSAARAAVFAVPAGLGVQEASFVLLGELVGVAAPAALALALLRRLREATLGLIGLSLWPRLERAEGR</sequence>
<feature type="transmembrane region" description="Helical" evidence="6">
    <location>
        <begin position="118"/>
        <end position="151"/>
    </location>
</feature>
<evidence type="ECO:0000256" key="4">
    <source>
        <dbReference type="ARBA" id="ARBA00022989"/>
    </source>
</evidence>
<proteinExistence type="predicted"/>
<keyword evidence="3 6" id="KW-0812">Transmembrane</keyword>
<dbReference type="InterPro" id="IPR022791">
    <property type="entry name" value="L-PG_synthase/AglD"/>
</dbReference>
<evidence type="ECO:0000256" key="3">
    <source>
        <dbReference type="ARBA" id="ARBA00022692"/>
    </source>
</evidence>
<gene>
    <name evidence="7" type="ORF">SAMN05421742_107150</name>
</gene>
<protein>
    <submittedName>
        <fullName evidence="7">Putative membrane protein</fullName>
    </submittedName>
</protein>
<dbReference type="NCBIfam" id="TIGR00374">
    <property type="entry name" value="flippase-like domain"/>
    <property type="match status" value="1"/>
</dbReference>
<feature type="transmembrane region" description="Helical" evidence="6">
    <location>
        <begin position="163"/>
        <end position="183"/>
    </location>
</feature>
<evidence type="ECO:0000313" key="7">
    <source>
        <dbReference type="EMBL" id="SDH51354.1"/>
    </source>
</evidence>
<accession>A0A1G8D1C9</accession>
<evidence type="ECO:0000313" key="8">
    <source>
        <dbReference type="Proteomes" id="UP000217076"/>
    </source>
</evidence>
<dbReference type="RefSeq" id="WP_176787805.1">
    <property type="nucleotide sequence ID" value="NZ_FNCV01000007.1"/>
</dbReference>
<comment type="subcellular location">
    <subcellularLocation>
        <location evidence="1">Cell membrane</location>
        <topology evidence="1">Multi-pass membrane protein</topology>
    </subcellularLocation>
</comment>
<evidence type="ECO:0000256" key="5">
    <source>
        <dbReference type="ARBA" id="ARBA00023136"/>
    </source>
</evidence>
<dbReference type="EMBL" id="FNCV01000007">
    <property type="protein sequence ID" value="SDH51354.1"/>
    <property type="molecule type" value="Genomic_DNA"/>
</dbReference>
<organism evidence="7 8">
    <name type="scientific">Roseospirillum parvum</name>
    <dbReference type="NCBI Taxonomy" id="83401"/>
    <lineage>
        <taxon>Bacteria</taxon>
        <taxon>Pseudomonadati</taxon>
        <taxon>Pseudomonadota</taxon>
        <taxon>Alphaproteobacteria</taxon>
        <taxon>Rhodospirillales</taxon>
        <taxon>Rhodospirillaceae</taxon>
        <taxon>Roseospirillum</taxon>
    </lineage>
</organism>
<dbReference type="STRING" id="83401.SAMN05421742_107150"/>
<dbReference type="PANTHER" id="PTHR39087">
    <property type="entry name" value="UPF0104 MEMBRANE PROTEIN MJ1595"/>
    <property type="match status" value="1"/>
</dbReference>
<dbReference type="Pfam" id="PF03706">
    <property type="entry name" value="LPG_synthase_TM"/>
    <property type="match status" value="1"/>
</dbReference>
<evidence type="ECO:0000256" key="1">
    <source>
        <dbReference type="ARBA" id="ARBA00004651"/>
    </source>
</evidence>
<name>A0A1G8D1C9_9PROT</name>
<evidence type="ECO:0000256" key="6">
    <source>
        <dbReference type="SAM" id="Phobius"/>
    </source>
</evidence>
<keyword evidence="4 6" id="KW-1133">Transmembrane helix</keyword>
<keyword evidence="2" id="KW-1003">Cell membrane</keyword>
<feature type="transmembrane region" description="Helical" evidence="6">
    <location>
        <begin position="36"/>
        <end position="57"/>
    </location>
</feature>
<dbReference type="GO" id="GO:0005886">
    <property type="term" value="C:plasma membrane"/>
    <property type="evidence" value="ECO:0007669"/>
    <property type="project" value="UniProtKB-SubCell"/>
</dbReference>
<dbReference type="NCBIfam" id="TIGR03476">
    <property type="entry name" value="HpnL"/>
    <property type="match status" value="1"/>
</dbReference>
<keyword evidence="8" id="KW-1185">Reference proteome</keyword>
<evidence type="ECO:0000256" key="2">
    <source>
        <dbReference type="ARBA" id="ARBA00022475"/>
    </source>
</evidence>
<feature type="transmembrane region" description="Helical" evidence="6">
    <location>
        <begin position="234"/>
        <end position="255"/>
    </location>
</feature>
<dbReference type="AlphaFoldDB" id="A0A1G8D1C9"/>
<feature type="transmembrane region" description="Helical" evidence="6">
    <location>
        <begin position="291"/>
        <end position="312"/>
    </location>
</feature>
<dbReference type="Proteomes" id="UP000217076">
    <property type="component" value="Unassembled WGS sequence"/>
</dbReference>
<reference evidence="8" key="1">
    <citation type="submission" date="2016-10" db="EMBL/GenBank/DDBJ databases">
        <authorList>
            <person name="Varghese N."/>
            <person name="Submissions S."/>
        </authorList>
    </citation>
    <scope>NUCLEOTIDE SEQUENCE [LARGE SCALE GENOMIC DNA]</scope>
    <source>
        <strain evidence="8">930I</strain>
    </source>
</reference>